<evidence type="ECO:0000313" key="4">
    <source>
        <dbReference type="EMBL" id="QLY77864.1"/>
    </source>
</evidence>
<dbReference type="RefSeq" id="WP_021801887.1">
    <property type="nucleotide sequence ID" value="NZ_CP059378.1"/>
</dbReference>
<dbReference type="Gene3D" id="1.10.357.10">
    <property type="entry name" value="Tetracycline Repressor, domain 2"/>
    <property type="match status" value="1"/>
</dbReference>
<protein>
    <submittedName>
        <fullName evidence="4">TetR/AcrR family transcriptional regulator</fullName>
    </submittedName>
</protein>
<keyword evidence="1 2" id="KW-0238">DNA-binding</keyword>
<dbReference type="Proteomes" id="UP000512286">
    <property type="component" value="Chromosome"/>
</dbReference>
<feature type="DNA-binding region" description="H-T-H motif" evidence="2">
    <location>
        <begin position="34"/>
        <end position="53"/>
    </location>
</feature>
<dbReference type="PANTHER" id="PTHR43479">
    <property type="entry name" value="ACREF/ENVCD OPERON REPRESSOR-RELATED"/>
    <property type="match status" value="1"/>
</dbReference>
<evidence type="ECO:0000256" key="1">
    <source>
        <dbReference type="ARBA" id="ARBA00023125"/>
    </source>
</evidence>
<dbReference type="GO" id="GO:0003677">
    <property type="term" value="F:DNA binding"/>
    <property type="evidence" value="ECO:0007669"/>
    <property type="project" value="UniProtKB-UniRule"/>
</dbReference>
<sequence length="193" mass="22134">MIINESDPRVKRTRELITNAFISVISKKGFDSITVKDITSAATINRATFYAHFTDKYDLLDTLVVEKFKEILSQKVQGEPSLNEDTIRSLVLCICDYFETIKGTCKCGYLSILPLIGDKIIEELYSTIYNILKKEPKLASKKPEEIELMTTMISTCIYKAVYKREFQKMPIAKEILVEDVLDFVFNGLNMYRG</sequence>
<evidence type="ECO:0000256" key="2">
    <source>
        <dbReference type="PROSITE-ProRule" id="PRU00335"/>
    </source>
</evidence>
<dbReference type="InterPro" id="IPR001647">
    <property type="entry name" value="HTH_TetR"/>
</dbReference>
<evidence type="ECO:0000313" key="5">
    <source>
        <dbReference type="Proteomes" id="UP000512286"/>
    </source>
</evidence>
<name>A0A7D7AAN5_9CLOT</name>
<dbReference type="InterPro" id="IPR009057">
    <property type="entry name" value="Homeodomain-like_sf"/>
</dbReference>
<dbReference type="KEGG" id="cint:HZF06_12180"/>
<dbReference type="EMBL" id="CP059378">
    <property type="protein sequence ID" value="QLY77864.1"/>
    <property type="molecule type" value="Genomic_DNA"/>
</dbReference>
<dbReference type="PROSITE" id="PS01081">
    <property type="entry name" value="HTH_TETR_1"/>
    <property type="match status" value="1"/>
</dbReference>
<evidence type="ECO:0000259" key="3">
    <source>
        <dbReference type="PROSITE" id="PS50977"/>
    </source>
</evidence>
<reference evidence="4 5" key="1">
    <citation type="submission" date="2020-07" db="EMBL/GenBank/DDBJ databases">
        <title>Electron transfer.</title>
        <authorList>
            <person name="Huang L."/>
            <person name="Liu X."/>
            <person name="Zhou S."/>
        </authorList>
    </citation>
    <scope>NUCLEOTIDE SEQUENCE [LARGE SCALE GENOMIC DNA]</scope>
    <source>
        <strain evidence="4 5">Lx1</strain>
    </source>
</reference>
<dbReference type="PROSITE" id="PS50977">
    <property type="entry name" value="HTH_TETR_2"/>
    <property type="match status" value="1"/>
</dbReference>
<dbReference type="AlphaFoldDB" id="A0A7D7AAN5"/>
<gene>
    <name evidence="4" type="ORF">HZF06_12180</name>
</gene>
<dbReference type="InterPro" id="IPR050624">
    <property type="entry name" value="HTH-type_Tx_Regulator"/>
</dbReference>
<proteinExistence type="predicted"/>
<feature type="domain" description="HTH tetR-type" evidence="3">
    <location>
        <begin position="11"/>
        <end position="71"/>
    </location>
</feature>
<dbReference type="InterPro" id="IPR023772">
    <property type="entry name" value="DNA-bd_HTH_TetR-type_CS"/>
</dbReference>
<dbReference type="PANTHER" id="PTHR43479:SF7">
    <property type="entry name" value="TETR-FAMILY TRANSCRIPTIONAL REGULATOR"/>
    <property type="match status" value="1"/>
</dbReference>
<dbReference type="SUPFAM" id="SSF46689">
    <property type="entry name" value="Homeodomain-like"/>
    <property type="match status" value="1"/>
</dbReference>
<dbReference type="Pfam" id="PF00440">
    <property type="entry name" value="TetR_N"/>
    <property type="match status" value="1"/>
</dbReference>
<accession>A0A7D7AAN5</accession>
<organism evidence="4 5">
    <name type="scientific">Clostridium intestinale</name>
    <dbReference type="NCBI Taxonomy" id="36845"/>
    <lineage>
        <taxon>Bacteria</taxon>
        <taxon>Bacillati</taxon>
        <taxon>Bacillota</taxon>
        <taxon>Clostridia</taxon>
        <taxon>Eubacteriales</taxon>
        <taxon>Clostridiaceae</taxon>
        <taxon>Clostridium</taxon>
    </lineage>
</organism>